<dbReference type="OrthoDB" id="4068218at2759"/>
<dbReference type="InterPro" id="IPR012935">
    <property type="entry name" value="NuBaID_N"/>
</dbReference>
<dbReference type="GO" id="GO:0005634">
    <property type="term" value="C:nucleus"/>
    <property type="evidence" value="ECO:0007669"/>
    <property type="project" value="UniProtKB-SubCell"/>
</dbReference>
<name>J8Q1F3_SACAR</name>
<feature type="domain" description="C3HC-type" evidence="3">
    <location>
        <begin position="108"/>
        <end position="209"/>
    </location>
</feature>
<evidence type="ECO:0000256" key="1">
    <source>
        <dbReference type="ARBA" id="ARBA00004123"/>
    </source>
</evidence>
<proteinExistence type="predicted"/>
<dbReference type="AlphaFoldDB" id="J8Q1F3"/>
<comment type="subcellular location">
    <subcellularLocation>
        <location evidence="1">Nucleus</location>
    </subcellularLocation>
</comment>
<protein>
    <submittedName>
        <fullName evidence="4">YML107C</fullName>
    </submittedName>
</protein>
<evidence type="ECO:0000313" key="4">
    <source>
        <dbReference type="EMBL" id="EJS42491.1"/>
    </source>
</evidence>
<dbReference type="Pfam" id="PF07967">
    <property type="entry name" value="zf-C3HC"/>
    <property type="match status" value="1"/>
</dbReference>
<reference evidence="4 5" key="1">
    <citation type="journal article" date="2013" name="BMC Genomics">
        <title>High quality de novo sequencing and assembly of the Saccharomyces arboricolus genome.</title>
        <authorList>
            <person name="Liti G."/>
            <person name="Nguyen Ba A.N."/>
            <person name="Blythe M."/>
            <person name="Mueller C.A."/>
            <person name="Bergstroem A."/>
            <person name="Cubillos F.A."/>
            <person name="Dafhnis-Calas F."/>
            <person name="Khoshraftar S."/>
            <person name="Malla S."/>
            <person name="Mehta N."/>
            <person name="Siow C.C."/>
            <person name="Warringer J."/>
            <person name="Moses A.M."/>
            <person name="Louis E.J."/>
            <person name="Nieduszynski C.A."/>
        </authorList>
    </citation>
    <scope>NUCLEOTIDE SEQUENCE [LARGE SCALE GENOMIC DNA]</scope>
    <source>
        <strain evidence="5">H-6 / AS 2.3317 / CBS 10644</strain>
    </source>
</reference>
<evidence type="ECO:0000259" key="3">
    <source>
        <dbReference type="Pfam" id="PF07967"/>
    </source>
</evidence>
<gene>
    <name evidence="4" type="ORF">SU7_2425</name>
</gene>
<dbReference type="Proteomes" id="UP000006968">
    <property type="component" value="Chromosome XIII"/>
</dbReference>
<dbReference type="HOGENOM" id="CLU_831968_0_0_1"/>
<organism evidence="4 5">
    <name type="scientific">Saccharomyces arboricola (strain H-6 / AS 2.3317 / CBS 10644)</name>
    <name type="common">Yeast</name>
    <dbReference type="NCBI Taxonomy" id="1160507"/>
    <lineage>
        <taxon>Eukaryota</taxon>
        <taxon>Fungi</taxon>
        <taxon>Dikarya</taxon>
        <taxon>Ascomycota</taxon>
        <taxon>Saccharomycotina</taxon>
        <taxon>Saccharomycetes</taxon>
        <taxon>Saccharomycetales</taxon>
        <taxon>Saccharomycetaceae</taxon>
        <taxon>Saccharomyces</taxon>
    </lineage>
</organism>
<dbReference type="GO" id="GO:0008270">
    <property type="term" value="F:zinc ion binding"/>
    <property type="evidence" value="ECO:0007669"/>
    <property type="project" value="InterPro"/>
</dbReference>
<evidence type="ECO:0000313" key="5">
    <source>
        <dbReference type="Proteomes" id="UP000006968"/>
    </source>
</evidence>
<keyword evidence="2" id="KW-0539">Nucleus</keyword>
<comment type="caution">
    <text evidence="4">The sequence shown here is derived from an EMBL/GenBank/DDBJ whole genome shotgun (WGS) entry which is preliminary data.</text>
</comment>
<dbReference type="EMBL" id="ALIE01000146">
    <property type="protein sequence ID" value="EJS42491.1"/>
    <property type="molecule type" value="Genomic_DNA"/>
</dbReference>
<evidence type="ECO:0000256" key="2">
    <source>
        <dbReference type="ARBA" id="ARBA00023242"/>
    </source>
</evidence>
<keyword evidence="5" id="KW-1185">Reference proteome</keyword>
<accession>J8Q1F3</accession>
<sequence>MDKDALEVRLGLIRDSLGKDTKLVPRKYKNTLGQQVITKWRYRKKAYNGSSMLSDKCKSRVQLFDDLVQESSDSFPEFRLHDTQALLERIRLIQNHTRLLLVEWDVRWVNPPSLASKGWKPYQGRSHPHAVFKCCCCHAIMSLQSSKNDDISSNYNKKLNEKIWLSNVVGNHLQQCPWGKKQFDLDKEYYLNPQNLITDIERIHTDVEKFSSESKEFHLKRNSSRIFHYLTEIEMKKLAHFFNCKDYSLVGLLLLGYTKFEKDDLVQCTACFHRASLRMLEHIDFNGHALWCRYYSKKLLSKMLLELIDKKDNAITTMGVGERLNKLETVLQIL</sequence>